<dbReference type="AlphaFoldDB" id="A0A6N2UBW3"/>
<evidence type="ECO:0000313" key="1">
    <source>
        <dbReference type="EMBL" id="VYT14233.1"/>
    </source>
</evidence>
<accession>A0A6N2UBW3</accession>
<organism evidence="1">
    <name type="scientific">[Clostridium] nexile</name>
    <dbReference type="NCBI Taxonomy" id="29361"/>
    <lineage>
        <taxon>Bacteria</taxon>
        <taxon>Bacillati</taxon>
        <taxon>Bacillota</taxon>
        <taxon>Clostridia</taxon>
        <taxon>Lachnospirales</taxon>
        <taxon>Lachnospiraceae</taxon>
        <taxon>Tyzzerella</taxon>
    </lineage>
</organism>
<evidence type="ECO:0008006" key="2">
    <source>
        <dbReference type="Google" id="ProtNLM"/>
    </source>
</evidence>
<proteinExistence type="predicted"/>
<protein>
    <recommendedName>
        <fullName evidence="2">Transposase, YhgA-like</fullName>
    </recommendedName>
</protein>
<reference evidence="1" key="1">
    <citation type="submission" date="2019-11" db="EMBL/GenBank/DDBJ databases">
        <authorList>
            <person name="Feng L."/>
        </authorList>
    </citation>
    <scope>NUCLEOTIDE SEQUENCE</scope>
    <source>
        <strain evidence="1">CnexileLFYP112</strain>
    </source>
</reference>
<sequence>MVEHKINKKYKDRVFRVIFHEKKDLLELYNAINDSNYTNPDDLTITTIEDVVYMGMKNDLSFIIGDVMNLYEHQSSFSPNLPLRGLFYFSSLYREYIEPVKYRLYSTSPLHIPFPQYIVFYNGTKKEPERQELKLSDLFIEDKGEMNPALECTAVVLNINLGKNRELMEKCKQLREYAEFIAIIRKYLAEGMQFEKSVEIAVDNCIKNGILADVLQKNRAEVVDMILTEYDEEEFRKALREDLLNEGLAEGIKATIRICMKCNISKDQARKNLMEEFSLSQEEIEKYLDKYWK</sequence>
<gene>
    <name evidence="1" type="ORF">CNLFYP112_01972</name>
</gene>
<dbReference type="EMBL" id="CACRTG010000015">
    <property type="protein sequence ID" value="VYT14233.1"/>
    <property type="molecule type" value="Genomic_DNA"/>
</dbReference>
<name>A0A6N2UBW3_9FIRM</name>